<dbReference type="EMBL" id="BJYL01000033">
    <property type="protein sequence ID" value="GEN84154.1"/>
    <property type="molecule type" value="Genomic_DNA"/>
</dbReference>
<evidence type="ECO:0000313" key="2">
    <source>
        <dbReference type="Proteomes" id="UP000321901"/>
    </source>
</evidence>
<gene>
    <name evidence="1" type="ORF">SLU01_24660</name>
</gene>
<name>A0A511Z9P0_9BACL</name>
<dbReference type="RefSeq" id="WP_147058751.1">
    <property type="nucleotide sequence ID" value="NZ_BJYL01000033.1"/>
</dbReference>
<dbReference type="Proteomes" id="UP000321901">
    <property type="component" value="Unassembled WGS sequence"/>
</dbReference>
<reference evidence="1 2" key="1">
    <citation type="submission" date="2019-07" db="EMBL/GenBank/DDBJ databases">
        <title>Whole genome shotgun sequence of Sporosarcina luteola NBRC 105378.</title>
        <authorList>
            <person name="Hosoyama A."/>
            <person name="Uohara A."/>
            <person name="Ohji S."/>
            <person name="Ichikawa N."/>
        </authorList>
    </citation>
    <scope>NUCLEOTIDE SEQUENCE [LARGE SCALE GENOMIC DNA]</scope>
    <source>
        <strain evidence="1 2">NBRC 105378</strain>
    </source>
</reference>
<keyword evidence="2" id="KW-1185">Reference proteome</keyword>
<accession>A0A511Z9P0</accession>
<dbReference type="OrthoDB" id="2112405at2"/>
<comment type="caution">
    <text evidence="1">The sequence shown here is derived from an EMBL/GenBank/DDBJ whole genome shotgun (WGS) entry which is preliminary data.</text>
</comment>
<proteinExistence type="predicted"/>
<dbReference type="AlphaFoldDB" id="A0A511Z9P0"/>
<sequence>MKRELIKICERQELAEMIYMRADGTLTKRRIQILAVCEDSFKAYCFFRRGNRTFTIDRVLSVQRVISRESWAI</sequence>
<evidence type="ECO:0008006" key="3">
    <source>
        <dbReference type="Google" id="ProtNLM"/>
    </source>
</evidence>
<organism evidence="1 2">
    <name type="scientific">Sporosarcina luteola</name>
    <dbReference type="NCBI Taxonomy" id="582850"/>
    <lineage>
        <taxon>Bacteria</taxon>
        <taxon>Bacillati</taxon>
        <taxon>Bacillota</taxon>
        <taxon>Bacilli</taxon>
        <taxon>Bacillales</taxon>
        <taxon>Caryophanaceae</taxon>
        <taxon>Sporosarcina</taxon>
    </lineage>
</organism>
<protein>
    <recommendedName>
        <fullName evidence="3">WYL domain-containing protein</fullName>
    </recommendedName>
</protein>
<evidence type="ECO:0000313" key="1">
    <source>
        <dbReference type="EMBL" id="GEN84154.1"/>
    </source>
</evidence>